<evidence type="ECO:0000256" key="9">
    <source>
        <dbReference type="RuleBase" id="RU003823"/>
    </source>
</evidence>
<accession>A0A9D4L9I2</accession>
<dbReference type="GO" id="GO:0005840">
    <property type="term" value="C:ribosome"/>
    <property type="evidence" value="ECO:0007669"/>
    <property type="project" value="UniProtKB-KW"/>
</dbReference>
<proteinExistence type="inferred from homology"/>
<comment type="similarity">
    <text evidence="2 9">Belongs to the universal ribosomal protein uS5 family.</text>
</comment>
<dbReference type="InterPro" id="IPR005324">
    <property type="entry name" value="Ribosomal_uS5_C"/>
</dbReference>
<evidence type="ECO:0000256" key="8">
    <source>
        <dbReference type="PROSITE-ProRule" id="PRU00268"/>
    </source>
</evidence>
<dbReference type="Pfam" id="PF21251">
    <property type="entry name" value="Ribosomal_uS5m_N"/>
    <property type="match status" value="1"/>
</dbReference>
<evidence type="ECO:0000256" key="2">
    <source>
        <dbReference type="ARBA" id="ARBA00008945"/>
    </source>
</evidence>
<evidence type="ECO:0000256" key="6">
    <source>
        <dbReference type="ARBA" id="ARBA00039335"/>
    </source>
</evidence>
<feature type="domain" description="S5 DRBM" evidence="11">
    <location>
        <begin position="169"/>
        <end position="233"/>
    </location>
</feature>
<dbReference type="SUPFAM" id="SSF54211">
    <property type="entry name" value="Ribosomal protein S5 domain 2-like"/>
    <property type="match status" value="1"/>
</dbReference>
<keyword evidence="13" id="KW-1185">Reference proteome</keyword>
<dbReference type="InterPro" id="IPR013810">
    <property type="entry name" value="Ribosomal_uS5_N"/>
</dbReference>
<dbReference type="Gene3D" id="3.30.160.20">
    <property type="match status" value="1"/>
</dbReference>
<dbReference type="Gene3D" id="3.30.230.10">
    <property type="match status" value="1"/>
</dbReference>
<dbReference type="PANTHER" id="PTHR48277:SF1">
    <property type="entry name" value="MITOCHONDRIAL RIBOSOMAL PROTEIN S5"/>
    <property type="match status" value="1"/>
</dbReference>
<dbReference type="PANTHER" id="PTHR48277">
    <property type="entry name" value="MITOCHONDRIAL RIBOSOMAL PROTEIN S5"/>
    <property type="match status" value="1"/>
</dbReference>
<dbReference type="FunFam" id="3.30.230.10:FF:000002">
    <property type="entry name" value="30S ribosomal protein S5"/>
    <property type="match status" value="1"/>
</dbReference>
<dbReference type="GO" id="GO:0003723">
    <property type="term" value="F:RNA binding"/>
    <property type="evidence" value="ECO:0007669"/>
    <property type="project" value="InterPro"/>
</dbReference>
<dbReference type="Pfam" id="PF00333">
    <property type="entry name" value="Ribosomal_S5"/>
    <property type="match status" value="1"/>
</dbReference>
<gene>
    <name evidence="12" type="ORF">DPMN_096498</name>
</gene>
<keyword evidence="3 8" id="KW-0689">Ribosomal protein</keyword>
<dbReference type="InterPro" id="IPR020568">
    <property type="entry name" value="Ribosomal_Su5_D2-typ_SF"/>
</dbReference>
<dbReference type="SUPFAM" id="SSF54768">
    <property type="entry name" value="dsRNA-binding domain-like"/>
    <property type="match status" value="1"/>
</dbReference>
<dbReference type="GO" id="GO:0003735">
    <property type="term" value="F:structural constituent of ribosome"/>
    <property type="evidence" value="ECO:0007669"/>
    <property type="project" value="UniProtKB-UniRule"/>
</dbReference>
<dbReference type="PROSITE" id="PS50881">
    <property type="entry name" value="S5_DSRBD"/>
    <property type="match status" value="1"/>
</dbReference>
<evidence type="ECO:0000259" key="11">
    <source>
        <dbReference type="PROSITE" id="PS50881"/>
    </source>
</evidence>
<reference evidence="12" key="2">
    <citation type="submission" date="2020-11" db="EMBL/GenBank/DDBJ databases">
        <authorList>
            <person name="McCartney M.A."/>
            <person name="Auch B."/>
            <person name="Kono T."/>
            <person name="Mallez S."/>
            <person name="Becker A."/>
            <person name="Gohl D.M."/>
            <person name="Silverstein K.A.T."/>
            <person name="Koren S."/>
            <person name="Bechman K.B."/>
            <person name="Herman A."/>
            <person name="Abrahante J.E."/>
            <person name="Garbe J."/>
        </authorList>
    </citation>
    <scope>NUCLEOTIDE SEQUENCE</scope>
    <source>
        <strain evidence="12">Duluth1</strain>
        <tissue evidence="12">Whole animal</tissue>
    </source>
</reference>
<dbReference type="OrthoDB" id="309483at2759"/>
<dbReference type="GO" id="GO:0006412">
    <property type="term" value="P:translation"/>
    <property type="evidence" value="ECO:0007669"/>
    <property type="project" value="InterPro"/>
</dbReference>
<evidence type="ECO:0000256" key="5">
    <source>
        <dbReference type="ARBA" id="ARBA00023274"/>
    </source>
</evidence>
<name>A0A9D4L9I2_DREPO</name>
<dbReference type="GO" id="GO:0005739">
    <property type="term" value="C:mitochondrion"/>
    <property type="evidence" value="ECO:0007669"/>
    <property type="project" value="UniProtKB-SubCell"/>
</dbReference>
<dbReference type="EMBL" id="JAIWYP010000003">
    <property type="protein sequence ID" value="KAH3853960.1"/>
    <property type="molecule type" value="Genomic_DNA"/>
</dbReference>
<evidence type="ECO:0000256" key="10">
    <source>
        <dbReference type="SAM" id="MobiDB-lite"/>
    </source>
</evidence>
<feature type="region of interest" description="Disordered" evidence="10">
    <location>
        <begin position="64"/>
        <end position="86"/>
    </location>
</feature>
<dbReference type="AlphaFoldDB" id="A0A9D4L9I2"/>
<sequence length="410" mass="46960">MAASMLRLIPSVCKKAVILSKPSATNVQNVQCLLHKLTIQPVRYGSFFNRKSQRQLWDSITSVSSQGRKRGRASRNKLRQAENLSKTSHEIGGAKMVFPGLTKRIEQPSEERFSLPRMYQVEEVPEARDKKKIRKFKKRAFERGYSGRSNPGRKFGPPDPVDGYTFDGFESVVLQAKRVSHTTATQGKVYQGWLLVAVGNGKGLIGLQYAKNPLGFKAIVTAKNKASKHLLHVDLLDNHTIMHNFTEKYHHSTVICFQKYEGYGLVCHRVIKSLCELIGIKDIYVRVEGNKSNKLAICRAFINGLLKQKSHQDMANETGHHIVEYSCDRYSQYPKVLASPDPEAKEVATFKKDQGFNYEHWCMGNKIPNIKPRTKHLFFRNFQSYKKKQFIQYKFRNQIPAKLKRKALNL</sequence>
<dbReference type="Pfam" id="PF03719">
    <property type="entry name" value="Ribosomal_S5_C"/>
    <property type="match status" value="1"/>
</dbReference>
<feature type="compositionally biased region" description="Basic residues" evidence="10">
    <location>
        <begin position="67"/>
        <end position="78"/>
    </location>
</feature>
<dbReference type="Proteomes" id="UP000828390">
    <property type="component" value="Unassembled WGS sequence"/>
</dbReference>
<dbReference type="InterPro" id="IPR014721">
    <property type="entry name" value="Ribsml_uS5_D2-typ_fold_subgr"/>
</dbReference>
<reference evidence="12" key="1">
    <citation type="journal article" date="2019" name="bioRxiv">
        <title>The Genome of the Zebra Mussel, Dreissena polymorpha: A Resource for Invasive Species Research.</title>
        <authorList>
            <person name="McCartney M.A."/>
            <person name="Auch B."/>
            <person name="Kono T."/>
            <person name="Mallez S."/>
            <person name="Zhang Y."/>
            <person name="Obille A."/>
            <person name="Becker A."/>
            <person name="Abrahante J.E."/>
            <person name="Garbe J."/>
            <person name="Badalamenti J.P."/>
            <person name="Herman A."/>
            <person name="Mangelson H."/>
            <person name="Liachko I."/>
            <person name="Sullivan S."/>
            <person name="Sone E.D."/>
            <person name="Koren S."/>
            <person name="Silverstein K.A.T."/>
            <person name="Beckman K.B."/>
            <person name="Gohl D.M."/>
        </authorList>
    </citation>
    <scope>NUCLEOTIDE SEQUENCE</scope>
    <source>
        <strain evidence="12">Duluth1</strain>
        <tissue evidence="12">Whole animal</tissue>
    </source>
</reference>
<evidence type="ECO:0000313" key="12">
    <source>
        <dbReference type="EMBL" id="KAH3853960.1"/>
    </source>
</evidence>
<dbReference type="InterPro" id="IPR000851">
    <property type="entry name" value="Ribosomal_uS5"/>
</dbReference>
<protein>
    <recommendedName>
        <fullName evidence="6">Small ribosomal subunit protein uS5m</fullName>
    </recommendedName>
    <alternativeName>
        <fullName evidence="7">28S ribosomal protein S5, mitochondrial</fullName>
    </alternativeName>
</protein>
<evidence type="ECO:0000256" key="7">
    <source>
        <dbReference type="ARBA" id="ARBA00041606"/>
    </source>
</evidence>
<keyword evidence="5 8" id="KW-0687">Ribonucleoprotein</keyword>
<dbReference type="GO" id="GO:1990904">
    <property type="term" value="C:ribonucleoprotein complex"/>
    <property type="evidence" value="ECO:0007669"/>
    <property type="project" value="UniProtKB-UniRule"/>
</dbReference>
<keyword evidence="4" id="KW-0496">Mitochondrion</keyword>
<evidence type="ECO:0000256" key="4">
    <source>
        <dbReference type="ARBA" id="ARBA00023128"/>
    </source>
</evidence>
<evidence type="ECO:0000256" key="3">
    <source>
        <dbReference type="ARBA" id="ARBA00022980"/>
    </source>
</evidence>
<evidence type="ECO:0000256" key="1">
    <source>
        <dbReference type="ARBA" id="ARBA00004173"/>
    </source>
</evidence>
<organism evidence="12 13">
    <name type="scientific">Dreissena polymorpha</name>
    <name type="common">Zebra mussel</name>
    <name type="synonym">Mytilus polymorpha</name>
    <dbReference type="NCBI Taxonomy" id="45954"/>
    <lineage>
        <taxon>Eukaryota</taxon>
        <taxon>Metazoa</taxon>
        <taxon>Spiralia</taxon>
        <taxon>Lophotrochozoa</taxon>
        <taxon>Mollusca</taxon>
        <taxon>Bivalvia</taxon>
        <taxon>Autobranchia</taxon>
        <taxon>Heteroconchia</taxon>
        <taxon>Euheterodonta</taxon>
        <taxon>Imparidentia</taxon>
        <taxon>Neoheterodontei</taxon>
        <taxon>Myida</taxon>
        <taxon>Dreissenoidea</taxon>
        <taxon>Dreissenidae</taxon>
        <taxon>Dreissena</taxon>
    </lineage>
</organism>
<comment type="caution">
    <text evidence="12">The sequence shown here is derived from an EMBL/GenBank/DDBJ whole genome shotgun (WGS) entry which is preliminary data.</text>
</comment>
<comment type="subcellular location">
    <subcellularLocation>
        <location evidence="1">Mitochondrion</location>
    </subcellularLocation>
</comment>
<evidence type="ECO:0000313" key="13">
    <source>
        <dbReference type="Proteomes" id="UP000828390"/>
    </source>
</evidence>
<dbReference type="InterPro" id="IPR048584">
    <property type="entry name" value="Ribosomal_uS5m_N"/>
</dbReference>